<feature type="compositionally biased region" description="Basic and acidic residues" evidence="1">
    <location>
        <begin position="341"/>
        <end position="350"/>
    </location>
</feature>
<feature type="region of interest" description="Disordered" evidence="1">
    <location>
        <begin position="248"/>
        <end position="287"/>
    </location>
</feature>
<reference evidence="3 4" key="1">
    <citation type="submission" date="2016-02" db="EMBL/GenBank/DDBJ databases">
        <title>Biosynthesis of antibiotic leucinostatins and their inhibition on Phytophthora in bio-control Purpureocillium lilacinum.</title>
        <authorList>
            <person name="Wang G."/>
            <person name="Liu Z."/>
            <person name="Lin R."/>
            <person name="Li E."/>
            <person name="Mao Z."/>
            <person name="Ling J."/>
            <person name="Yin W."/>
            <person name="Xie B."/>
        </authorList>
    </citation>
    <scope>NUCLEOTIDE SEQUENCE [LARGE SCALE GENOMIC DNA]</scope>
    <source>
        <strain evidence="3">PLFJ-1</strain>
    </source>
</reference>
<feature type="transmembrane region" description="Helical" evidence="2">
    <location>
        <begin position="110"/>
        <end position="130"/>
    </location>
</feature>
<dbReference type="KEGG" id="plj:28892585"/>
<evidence type="ECO:0008006" key="5">
    <source>
        <dbReference type="Google" id="ProtNLM"/>
    </source>
</evidence>
<sequence>MSGIDLAVLYFGLFLGIFPFTLVKVAEQTRKILSRSRGLHNAYLYMIWVEALVNLVFALVTFLYLKGVIPGTTAFYCGTVLLWAVQTQLLSQIIANRVSLIMVHKHKARWLKIGLFVSITCVNIVVWVIWVRAHEPYATPFDVELNDYFEKTEKSFFLIIDLGLNMLFLYLVRFRLIASGLSKYWRLFKFNIGMVALSTSMDILLLGFLSLPDPYLYVQFAPVAYIVKLYIELTMASLIAKIVRSGTNDRSGGYGHHSSGVRRKSHGNYTTFPGPGSHNGTLAGEGEDANFGHEVEINKGSSGSDIHLATYPADDGIVKTVTTVVVTENDKEHGSTTSGPSDREHPRDMC</sequence>
<dbReference type="PANTHER" id="PTHR35179:SF1">
    <property type="entry name" value="INTEGRAL MEMBRANE PROTEIN"/>
    <property type="match status" value="1"/>
</dbReference>
<evidence type="ECO:0000256" key="1">
    <source>
        <dbReference type="SAM" id="MobiDB-lite"/>
    </source>
</evidence>
<protein>
    <recommendedName>
        <fullName evidence="5">Integral membrane protein</fullName>
    </recommendedName>
</protein>
<dbReference type="OMA" id="YLYMIWI"/>
<accession>A0A179GHT8</accession>
<evidence type="ECO:0000313" key="4">
    <source>
        <dbReference type="Proteomes" id="UP000078340"/>
    </source>
</evidence>
<comment type="caution">
    <text evidence="3">The sequence shown here is derived from an EMBL/GenBank/DDBJ whole genome shotgun (WGS) entry which is preliminary data.</text>
</comment>
<proteinExistence type="predicted"/>
<keyword evidence="2" id="KW-0812">Transmembrane</keyword>
<dbReference type="AlphaFoldDB" id="A0A179GHT8"/>
<feature type="transmembrane region" description="Helical" evidence="2">
    <location>
        <begin position="192"/>
        <end position="211"/>
    </location>
</feature>
<feature type="transmembrane region" description="Helical" evidence="2">
    <location>
        <begin position="217"/>
        <end position="240"/>
    </location>
</feature>
<name>A0A179GHT8_PURLI</name>
<keyword evidence="2" id="KW-1133">Transmembrane helix</keyword>
<feature type="transmembrane region" description="Helical" evidence="2">
    <location>
        <begin position="155"/>
        <end position="172"/>
    </location>
</feature>
<dbReference type="EMBL" id="LSBI01000013">
    <property type="protein sequence ID" value="OAQ76931.1"/>
    <property type="molecule type" value="Genomic_DNA"/>
</dbReference>
<dbReference type="PANTHER" id="PTHR35179">
    <property type="entry name" value="PROTEIN CBG02620"/>
    <property type="match status" value="1"/>
</dbReference>
<feature type="region of interest" description="Disordered" evidence="1">
    <location>
        <begin position="326"/>
        <end position="350"/>
    </location>
</feature>
<gene>
    <name evidence="3" type="ORF">VFPFJ_10468</name>
</gene>
<dbReference type="Proteomes" id="UP000078340">
    <property type="component" value="Unassembled WGS sequence"/>
</dbReference>
<organism evidence="3 4">
    <name type="scientific">Purpureocillium lilacinum</name>
    <name type="common">Paecilomyces lilacinus</name>
    <dbReference type="NCBI Taxonomy" id="33203"/>
    <lineage>
        <taxon>Eukaryota</taxon>
        <taxon>Fungi</taxon>
        <taxon>Dikarya</taxon>
        <taxon>Ascomycota</taxon>
        <taxon>Pezizomycotina</taxon>
        <taxon>Sordariomycetes</taxon>
        <taxon>Hypocreomycetidae</taxon>
        <taxon>Hypocreales</taxon>
        <taxon>Ophiocordycipitaceae</taxon>
        <taxon>Purpureocillium</taxon>
    </lineage>
</organism>
<feature type="transmembrane region" description="Helical" evidence="2">
    <location>
        <begin position="71"/>
        <end position="90"/>
    </location>
</feature>
<keyword evidence="2" id="KW-0472">Membrane</keyword>
<dbReference type="GeneID" id="28892585"/>
<feature type="transmembrane region" description="Helical" evidence="2">
    <location>
        <begin position="43"/>
        <end position="65"/>
    </location>
</feature>
<feature type="transmembrane region" description="Helical" evidence="2">
    <location>
        <begin position="6"/>
        <end position="23"/>
    </location>
</feature>
<evidence type="ECO:0000313" key="3">
    <source>
        <dbReference type="EMBL" id="OAQ76931.1"/>
    </source>
</evidence>
<evidence type="ECO:0000256" key="2">
    <source>
        <dbReference type="SAM" id="Phobius"/>
    </source>
</evidence>